<dbReference type="RefSeq" id="WP_202828787.1">
    <property type="nucleotide sequence ID" value="NZ_JAEUXJ010000025.1"/>
</dbReference>
<feature type="transmembrane region" description="Helical" evidence="6">
    <location>
        <begin position="280"/>
        <end position="304"/>
    </location>
</feature>
<dbReference type="Proteomes" id="UP000606490">
    <property type="component" value="Unassembled WGS sequence"/>
</dbReference>
<protein>
    <submittedName>
        <fullName evidence="7">YihY/virulence factor BrkB family protein</fullName>
    </submittedName>
</protein>
<evidence type="ECO:0000313" key="8">
    <source>
        <dbReference type="Proteomes" id="UP000606490"/>
    </source>
</evidence>
<name>A0ABS1VBK4_9PROT</name>
<feature type="transmembrane region" description="Helical" evidence="6">
    <location>
        <begin position="166"/>
        <end position="194"/>
    </location>
</feature>
<feature type="transmembrane region" description="Helical" evidence="6">
    <location>
        <begin position="67"/>
        <end position="90"/>
    </location>
</feature>
<dbReference type="NCBIfam" id="TIGR00765">
    <property type="entry name" value="yihY_not_rbn"/>
    <property type="match status" value="1"/>
</dbReference>
<feature type="transmembrane region" description="Helical" evidence="6">
    <location>
        <begin position="214"/>
        <end position="233"/>
    </location>
</feature>
<comment type="subcellular location">
    <subcellularLocation>
        <location evidence="1">Cell membrane</location>
        <topology evidence="1">Multi-pass membrane protein</topology>
    </subcellularLocation>
</comment>
<dbReference type="PANTHER" id="PTHR30213">
    <property type="entry name" value="INNER MEMBRANE PROTEIN YHJD"/>
    <property type="match status" value="1"/>
</dbReference>
<dbReference type="Pfam" id="PF03631">
    <property type="entry name" value="Virul_fac_BrkB"/>
    <property type="match status" value="1"/>
</dbReference>
<sequence>MLLRSGCMAEAVERSVVSSASMIQVRQGDGHGAATPACIPARGWRQVLLRCVRRVFGGRLLGEAAAVAFYTLLAVFPALAALVALCGLFVDPELVAQKLQALAGMLPAGSAEVARDALGRMATVGGGKAGLAITLLAAALWSASAAAMQLFGALNVAYGEREDRGFIRLVGIALLFALGAVAFTALALGGVLGVPLALAAKAGPGGAMDWLLRFLRWPLLLVAVSVVLAFVYRHGPCRVCPRWHWASWGSALAALVWLLGSAVVSWYMQQVGRYDWLYGSVGAVLGFMLWAWVSTAAVLVGAVLNVELERQAMPEAEPRPLVS</sequence>
<evidence type="ECO:0000256" key="5">
    <source>
        <dbReference type="ARBA" id="ARBA00023136"/>
    </source>
</evidence>
<dbReference type="PANTHER" id="PTHR30213:SF0">
    <property type="entry name" value="UPF0761 MEMBRANE PROTEIN YIHY"/>
    <property type="match status" value="1"/>
</dbReference>
<evidence type="ECO:0000256" key="6">
    <source>
        <dbReference type="SAM" id="Phobius"/>
    </source>
</evidence>
<evidence type="ECO:0000256" key="3">
    <source>
        <dbReference type="ARBA" id="ARBA00022692"/>
    </source>
</evidence>
<evidence type="ECO:0000313" key="7">
    <source>
        <dbReference type="EMBL" id="MBL6459054.1"/>
    </source>
</evidence>
<proteinExistence type="predicted"/>
<evidence type="ECO:0000256" key="4">
    <source>
        <dbReference type="ARBA" id="ARBA00022989"/>
    </source>
</evidence>
<keyword evidence="8" id="KW-1185">Reference proteome</keyword>
<keyword evidence="4 6" id="KW-1133">Transmembrane helix</keyword>
<gene>
    <name evidence="7" type="ORF">JMJ55_27375</name>
</gene>
<keyword evidence="5 6" id="KW-0472">Membrane</keyword>
<dbReference type="InterPro" id="IPR017039">
    <property type="entry name" value="Virul_fac_BrkB"/>
</dbReference>
<accession>A0ABS1VBK4</accession>
<keyword evidence="3 6" id="KW-0812">Transmembrane</keyword>
<feature type="transmembrane region" description="Helical" evidence="6">
    <location>
        <begin position="245"/>
        <end position="268"/>
    </location>
</feature>
<reference evidence="7 8" key="1">
    <citation type="submission" date="2021-01" db="EMBL/GenBank/DDBJ databases">
        <title>Belnapia mucosa sp. nov. and Belnapia arida sp. nov., isolated from the Tabernas Desert (Almeria, Spain).</title>
        <authorList>
            <person name="Molina-Menor E."/>
            <person name="Vidal-Verdu A."/>
            <person name="Calonge A."/>
            <person name="Satari L."/>
            <person name="Pereto Magraner J."/>
            <person name="Porcar Miralles M."/>
        </authorList>
    </citation>
    <scope>NUCLEOTIDE SEQUENCE [LARGE SCALE GENOMIC DNA]</scope>
    <source>
        <strain evidence="7 8">T6</strain>
    </source>
</reference>
<keyword evidence="2" id="KW-1003">Cell membrane</keyword>
<comment type="caution">
    <text evidence="7">The sequence shown here is derived from an EMBL/GenBank/DDBJ whole genome shotgun (WGS) entry which is preliminary data.</text>
</comment>
<evidence type="ECO:0000256" key="2">
    <source>
        <dbReference type="ARBA" id="ARBA00022475"/>
    </source>
</evidence>
<organism evidence="7 8">
    <name type="scientific">Belnapia mucosa</name>
    <dbReference type="NCBI Taxonomy" id="2804532"/>
    <lineage>
        <taxon>Bacteria</taxon>
        <taxon>Pseudomonadati</taxon>
        <taxon>Pseudomonadota</taxon>
        <taxon>Alphaproteobacteria</taxon>
        <taxon>Acetobacterales</taxon>
        <taxon>Roseomonadaceae</taxon>
        <taxon>Belnapia</taxon>
    </lineage>
</organism>
<evidence type="ECO:0000256" key="1">
    <source>
        <dbReference type="ARBA" id="ARBA00004651"/>
    </source>
</evidence>
<feature type="transmembrane region" description="Helical" evidence="6">
    <location>
        <begin position="129"/>
        <end position="154"/>
    </location>
</feature>
<dbReference type="PIRSF" id="PIRSF035875">
    <property type="entry name" value="RNase_BN"/>
    <property type="match status" value="1"/>
</dbReference>
<dbReference type="EMBL" id="JAEUXJ010000025">
    <property type="protein sequence ID" value="MBL6459054.1"/>
    <property type="molecule type" value="Genomic_DNA"/>
</dbReference>